<dbReference type="PANTHER" id="PTHR46641">
    <property type="entry name" value="FMRFAMIDE RECEPTOR-RELATED"/>
    <property type="match status" value="1"/>
</dbReference>
<dbReference type="Proteomes" id="UP001165740">
    <property type="component" value="Chromosome 14"/>
</dbReference>
<evidence type="ECO:0000313" key="8">
    <source>
        <dbReference type="RefSeq" id="XP_055865648.1"/>
    </source>
</evidence>
<dbReference type="PANTHER" id="PTHR46641:SF18">
    <property type="entry name" value="G-PROTEIN COUPLED RECEPTORS FAMILY 1 PROFILE DOMAIN-CONTAINING PROTEIN"/>
    <property type="match status" value="1"/>
</dbReference>
<evidence type="ECO:0000256" key="5">
    <source>
        <dbReference type="SAM" id="Phobius"/>
    </source>
</evidence>
<dbReference type="InterPro" id="IPR052954">
    <property type="entry name" value="GPCR-Ligand_Int"/>
</dbReference>
<keyword evidence="7" id="KW-1185">Reference proteome</keyword>
<organism evidence="7 8">
    <name type="scientific">Biomphalaria glabrata</name>
    <name type="common">Bloodfluke planorb</name>
    <name type="synonym">Freshwater snail</name>
    <dbReference type="NCBI Taxonomy" id="6526"/>
    <lineage>
        <taxon>Eukaryota</taxon>
        <taxon>Metazoa</taxon>
        <taxon>Spiralia</taxon>
        <taxon>Lophotrochozoa</taxon>
        <taxon>Mollusca</taxon>
        <taxon>Gastropoda</taxon>
        <taxon>Heterobranchia</taxon>
        <taxon>Euthyneura</taxon>
        <taxon>Panpulmonata</taxon>
        <taxon>Hygrophila</taxon>
        <taxon>Lymnaeoidea</taxon>
        <taxon>Planorbidae</taxon>
        <taxon>Biomphalaria</taxon>
    </lineage>
</organism>
<reference evidence="8" key="1">
    <citation type="submission" date="2025-08" db="UniProtKB">
        <authorList>
            <consortium name="RefSeq"/>
        </authorList>
    </citation>
    <scope>IDENTIFICATION</scope>
</reference>
<dbReference type="PROSITE" id="PS50262">
    <property type="entry name" value="G_PROTEIN_RECEP_F1_2"/>
    <property type="match status" value="1"/>
</dbReference>
<feature type="transmembrane region" description="Helical" evidence="5">
    <location>
        <begin position="162"/>
        <end position="185"/>
    </location>
</feature>
<feature type="transmembrane region" description="Helical" evidence="5">
    <location>
        <begin position="279"/>
        <end position="299"/>
    </location>
</feature>
<evidence type="ECO:0000256" key="4">
    <source>
        <dbReference type="ARBA" id="ARBA00023136"/>
    </source>
</evidence>
<evidence type="ECO:0000256" key="1">
    <source>
        <dbReference type="ARBA" id="ARBA00004370"/>
    </source>
</evidence>
<dbReference type="GO" id="GO:0016020">
    <property type="term" value="C:membrane"/>
    <property type="evidence" value="ECO:0007669"/>
    <property type="project" value="UniProtKB-SubCell"/>
</dbReference>
<dbReference type="AlphaFoldDB" id="A0A9W2YS77"/>
<keyword evidence="2 5" id="KW-0812">Transmembrane</keyword>
<evidence type="ECO:0000256" key="2">
    <source>
        <dbReference type="ARBA" id="ARBA00022692"/>
    </source>
</evidence>
<dbReference type="InterPro" id="IPR000276">
    <property type="entry name" value="GPCR_Rhodpsn"/>
</dbReference>
<gene>
    <name evidence="8" type="primary">LOC129922728</name>
</gene>
<keyword evidence="3 5" id="KW-1133">Transmembrane helix</keyword>
<evidence type="ECO:0000256" key="3">
    <source>
        <dbReference type="ARBA" id="ARBA00022989"/>
    </source>
</evidence>
<dbReference type="RefSeq" id="XP_055865648.1">
    <property type="nucleotide sequence ID" value="XM_056009673.1"/>
</dbReference>
<evidence type="ECO:0000259" key="6">
    <source>
        <dbReference type="PROSITE" id="PS50262"/>
    </source>
</evidence>
<name>A0A9W2YS77_BIOGL</name>
<dbReference type="GeneID" id="129922728"/>
<evidence type="ECO:0000313" key="7">
    <source>
        <dbReference type="Proteomes" id="UP001165740"/>
    </source>
</evidence>
<protein>
    <submittedName>
        <fullName evidence="8">Uncharacterized protein LOC129922728</fullName>
    </submittedName>
</protein>
<feature type="domain" description="G-protein coupled receptors family 1 profile" evidence="6">
    <location>
        <begin position="59"/>
        <end position="342"/>
    </location>
</feature>
<keyword evidence="4 5" id="KW-0472">Membrane</keyword>
<dbReference type="SUPFAM" id="SSF81321">
    <property type="entry name" value="Family A G protein-coupled receptor-like"/>
    <property type="match status" value="1"/>
</dbReference>
<dbReference type="OrthoDB" id="10388780at2759"/>
<comment type="subcellular location">
    <subcellularLocation>
        <location evidence="1">Membrane</location>
    </subcellularLocation>
</comment>
<accession>A0A9W2YS77</accession>
<proteinExistence type="predicted"/>
<dbReference type="Pfam" id="PF00001">
    <property type="entry name" value="7tm_1"/>
    <property type="match status" value="1"/>
</dbReference>
<feature type="transmembrane region" description="Helical" evidence="5">
    <location>
        <begin position="224"/>
        <end position="245"/>
    </location>
</feature>
<dbReference type="InterPro" id="IPR017452">
    <property type="entry name" value="GPCR_Rhodpsn_7TM"/>
</dbReference>
<feature type="transmembrane region" description="Helical" evidence="5">
    <location>
        <begin position="319"/>
        <end position="344"/>
    </location>
</feature>
<dbReference type="PROSITE" id="PS00237">
    <property type="entry name" value="G_PROTEIN_RECEP_F1_1"/>
    <property type="match status" value="1"/>
</dbReference>
<dbReference type="Gene3D" id="1.20.1070.10">
    <property type="entry name" value="Rhodopsin 7-helix transmembrane proteins"/>
    <property type="match status" value="1"/>
</dbReference>
<sequence>MNSSCRSVTSICNDVIAVTVSSAVSKFDQVLVSDEVLVTFTSVVDTWSSLVIAFLGIVCNVLTIIVFAGLGFKDTVNITMTVIAFWDLVRVLCGAIHRCYGPLSLLSPTLGKSWQNITIPNVNSLQNIASNVAYVIGGYVALERCLCISFPFRVKSLMTPKVTWLACSALSIIVLASLFPSLFLLEIQWMKSTGQDELVAIYRYSTFYFTYGLAYMNFYKYFNLLYPFISLSVMVVSTAIIAYTLGKSSRFRKKMLKTPTTPKQGTQSTSTLTKRDVQVVKMLLLVIVSYILVLVPRVTTFMVQLFEPEFIVLRFYNNIFRLIVGVILFLDFVNSSSGLAIYYFMSSKFRSRIQWIVRNAVIGCSCSTFK</sequence>
<feature type="transmembrane region" description="Helical" evidence="5">
    <location>
        <begin position="47"/>
        <end position="70"/>
    </location>
</feature>
<dbReference type="GO" id="GO:0004930">
    <property type="term" value="F:G protein-coupled receptor activity"/>
    <property type="evidence" value="ECO:0007669"/>
    <property type="project" value="InterPro"/>
</dbReference>